<keyword evidence="2" id="KW-1185">Reference proteome</keyword>
<evidence type="ECO:0000313" key="2">
    <source>
        <dbReference type="Proteomes" id="UP000016933"/>
    </source>
</evidence>
<evidence type="ECO:0000313" key="1">
    <source>
        <dbReference type="EMBL" id="EME46275.1"/>
    </source>
</evidence>
<protein>
    <submittedName>
        <fullName evidence="1">Uncharacterized protein</fullName>
    </submittedName>
</protein>
<accession>N1PV93</accession>
<reference evidence="2" key="1">
    <citation type="journal article" date="2012" name="PLoS Genet.">
        <title>The genomes of the fungal plant pathogens Cladosporium fulvum and Dothistroma septosporum reveal adaptation to different hosts and lifestyles but also signatures of common ancestry.</title>
        <authorList>
            <person name="de Wit P.J.G.M."/>
            <person name="van der Burgt A."/>
            <person name="Oekmen B."/>
            <person name="Stergiopoulos I."/>
            <person name="Abd-Elsalam K.A."/>
            <person name="Aerts A.L."/>
            <person name="Bahkali A.H."/>
            <person name="Beenen H.G."/>
            <person name="Chettri P."/>
            <person name="Cox M.P."/>
            <person name="Datema E."/>
            <person name="de Vries R.P."/>
            <person name="Dhillon B."/>
            <person name="Ganley A.R."/>
            <person name="Griffiths S.A."/>
            <person name="Guo Y."/>
            <person name="Hamelin R.C."/>
            <person name="Henrissat B."/>
            <person name="Kabir M.S."/>
            <person name="Jashni M.K."/>
            <person name="Kema G."/>
            <person name="Klaubauf S."/>
            <person name="Lapidus A."/>
            <person name="Levasseur A."/>
            <person name="Lindquist E."/>
            <person name="Mehrabi R."/>
            <person name="Ohm R.A."/>
            <person name="Owen T.J."/>
            <person name="Salamov A."/>
            <person name="Schwelm A."/>
            <person name="Schijlen E."/>
            <person name="Sun H."/>
            <person name="van den Burg H.A."/>
            <person name="van Ham R.C.H.J."/>
            <person name="Zhang S."/>
            <person name="Goodwin S.B."/>
            <person name="Grigoriev I.V."/>
            <person name="Collemare J."/>
            <person name="Bradshaw R.E."/>
        </authorList>
    </citation>
    <scope>NUCLEOTIDE SEQUENCE [LARGE SCALE GENOMIC DNA]</scope>
    <source>
        <strain evidence="2">NZE10 / CBS 128990</strain>
    </source>
</reference>
<reference evidence="1 2" key="2">
    <citation type="journal article" date="2012" name="PLoS Pathog.">
        <title>Diverse lifestyles and strategies of plant pathogenesis encoded in the genomes of eighteen Dothideomycetes fungi.</title>
        <authorList>
            <person name="Ohm R.A."/>
            <person name="Feau N."/>
            <person name="Henrissat B."/>
            <person name="Schoch C.L."/>
            <person name="Horwitz B.A."/>
            <person name="Barry K.W."/>
            <person name="Condon B.J."/>
            <person name="Copeland A.C."/>
            <person name="Dhillon B."/>
            <person name="Glaser F."/>
            <person name="Hesse C.N."/>
            <person name="Kosti I."/>
            <person name="LaButti K."/>
            <person name="Lindquist E.A."/>
            <person name="Lucas S."/>
            <person name="Salamov A.A."/>
            <person name="Bradshaw R.E."/>
            <person name="Ciuffetti L."/>
            <person name="Hamelin R.C."/>
            <person name="Kema G.H.J."/>
            <person name="Lawrence C."/>
            <person name="Scott J.A."/>
            <person name="Spatafora J.W."/>
            <person name="Turgeon B.G."/>
            <person name="de Wit P.J.G.M."/>
            <person name="Zhong S."/>
            <person name="Goodwin S.B."/>
            <person name="Grigoriev I.V."/>
        </authorList>
    </citation>
    <scope>NUCLEOTIDE SEQUENCE [LARGE SCALE GENOMIC DNA]</scope>
    <source>
        <strain evidence="2">NZE10 / CBS 128990</strain>
    </source>
</reference>
<organism evidence="1 2">
    <name type="scientific">Dothistroma septosporum (strain NZE10 / CBS 128990)</name>
    <name type="common">Red band needle blight fungus</name>
    <name type="synonym">Mycosphaerella pini</name>
    <dbReference type="NCBI Taxonomy" id="675120"/>
    <lineage>
        <taxon>Eukaryota</taxon>
        <taxon>Fungi</taxon>
        <taxon>Dikarya</taxon>
        <taxon>Ascomycota</taxon>
        <taxon>Pezizomycotina</taxon>
        <taxon>Dothideomycetes</taxon>
        <taxon>Dothideomycetidae</taxon>
        <taxon>Mycosphaerellales</taxon>
        <taxon>Mycosphaerellaceae</taxon>
        <taxon>Dothistroma</taxon>
    </lineage>
</organism>
<name>N1PV93_DOTSN</name>
<dbReference type="HOGENOM" id="CLU_1927546_0_0_1"/>
<sequence length="131" mass="14730">MKKQAQRSISETIWRFLEATASCDTGHKSYCMALLSAQVRFITETSGARINSIHQLTCSDCFESSLRYHMAEVSGFDSQREHVVTIKNWRRPSSRDRDKDKEQSCCALVQFPIALGCQDGGITGHMVALPE</sequence>
<gene>
    <name evidence="1" type="ORF">DOTSEDRAFT_70314</name>
</gene>
<dbReference type="AlphaFoldDB" id="N1PV93"/>
<proteinExistence type="predicted"/>
<dbReference type="EMBL" id="KB446537">
    <property type="protein sequence ID" value="EME46275.1"/>
    <property type="molecule type" value="Genomic_DNA"/>
</dbReference>
<dbReference type="Proteomes" id="UP000016933">
    <property type="component" value="Unassembled WGS sequence"/>
</dbReference>